<feature type="signal peptide" evidence="1">
    <location>
        <begin position="1"/>
        <end position="21"/>
    </location>
</feature>
<keyword evidence="3" id="KW-1185">Reference proteome</keyword>
<dbReference type="Proteomes" id="UP001626550">
    <property type="component" value="Unassembled WGS sequence"/>
</dbReference>
<keyword evidence="1" id="KW-0732">Signal</keyword>
<evidence type="ECO:0000313" key="3">
    <source>
        <dbReference type="Proteomes" id="UP001626550"/>
    </source>
</evidence>
<comment type="caution">
    <text evidence="2">The sequence shown here is derived from an EMBL/GenBank/DDBJ whole genome shotgun (WGS) entry which is preliminary data.</text>
</comment>
<accession>A0ABD2Q2V9</accession>
<reference evidence="2 3" key="1">
    <citation type="submission" date="2024-11" db="EMBL/GenBank/DDBJ databases">
        <title>Adaptive evolution of stress response genes in parasites aligns with host niche diversity.</title>
        <authorList>
            <person name="Hahn C."/>
            <person name="Resl P."/>
        </authorList>
    </citation>
    <scope>NUCLEOTIDE SEQUENCE [LARGE SCALE GENOMIC DNA]</scope>
    <source>
        <strain evidence="2">EGGRZ-B1_66</strain>
        <tissue evidence="2">Body</tissue>
    </source>
</reference>
<feature type="chain" id="PRO_5044760434" evidence="1">
    <location>
        <begin position="22"/>
        <end position="130"/>
    </location>
</feature>
<dbReference type="EMBL" id="JBJKFK010001216">
    <property type="protein sequence ID" value="KAL3313713.1"/>
    <property type="molecule type" value="Genomic_DNA"/>
</dbReference>
<evidence type="ECO:0000256" key="1">
    <source>
        <dbReference type="SAM" id="SignalP"/>
    </source>
</evidence>
<proteinExistence type="predicted"/>
<protein>
    <submittedName>
        <fullName evidence="2">Uncharacterized protein</fullName>
    </submittedName>
</protein>
<organism evidence="2 3">
    <name type="scientific">Cichlidogyrus casuarinus</name>
    <dbReference type="NCBI Taxonomy" id="1844966"/>
    <lineage>
        <taxon>Eukaryota</taxon>
        <taxon>Metazoa</taxon>
        <taxon>Spiralia</taxon>
        <taxon>Lophotrochozoa</taxon>
        <taxon>Platyhelminthes</taxon>
        <taxon>Monogenea</taxon>
        <taxon>Monopisthocotylea</taxon>
        <taxon>Dactylogyridea</taxon>
        <taxon>Ancyrocephalidae</taxon>
        <taxon>Cichlidogyrus</taxon>
    </lineage>
</organism>
<evidence type="ECO:0000313" key="2">
    <source>
        <dbReference type="EMBL" id="KAL3313713.1"/>
    </source>
</evidence>
<gene>
    <name evidence="2" type="ORF">Ciccas_007678</name>
</gene>
<dbReference type="AlphaFoldDB" id="A0ABD2Q2V9"/>
<name>A0ABD2Q2V9_9PLAT</name>
<sequence>MVKSKCILYLLLLMLLHASTTIPLPIHCPLLVHFGRLLGYMCRHRPRDWPVRMKLSGLPMSSSSPVRITSQQTLVQDDFVLDESLPALESVLADGAYLDACDSWADFKGASIKTEYTKKFIERQNTIWGT</sequence>